<evidence type="ECO:0000256" key="1">
    <source>
        <dbReference type="ARBA" id="ARBA00004117"/>
    </source>
</evidence>
<reference evidence="12 13" key="1">
    <citation type="submission" date="2020-02" db="EMBL/GenBank/DDBJ databases">
        <title>Genome analysis of Thermosulfuriphilus ammonigenes ST65T, an anaerobic thermophilic chemolithoautotrophic bacterium isolated from a deep-sea hydrothermal vent.</title>
        <authorList>
            <person name="Slobodkina G."/>
            <person name="Allioux M."/>
            <person name="Merkel A."/>
            <person name="Alain K."/>
            <person name="Jebbar M."/>
            <person name="Slobodkin A."/>
        </authorList>
    </citation>
    <scope>NUCLEOTIDE SEQUENCE [LARGE SCALE GENOMIC DNA]</scope>
    <source>
        <strain evidence="12 13">ST65</strain>
    </source>
</reference>
<accession>A0A6G7PYI8</accession>
<dbReference type="PANTHER" id="PTHR30034:SF6">
    <property type="entry name" value="YOP PROTEINS TRANSLOCATION PROTEIN Q"/>
    <property type="match status" value="1"/>
</dbReference>
<dbReference type="Pfam" id="PF02154">
    <property type="entry name" value="FliM"/>
    <property type="match status" value="1"/>
</dbReference>
<evidence type="ECO:0000313" key="12">
    <source>
        <dbReference type="EMBL" id="QIJ72647.1"/>
    </source>
</evidence>
<gene>
    <name evidence="12" type="primary">fliM</name>
    <name evidence="12" type="ORF">G4V39_10335</name>
</gene>
<evidence type="ECO:0000256" key="7">
    <source>
        <dbReference type="ARBA" id="ARBA00022779"/>
    </source>
</evidence>
<dbReference type="Gene3D" id="3.40.1550.10">
    <property type="entry name" value="CheC-like"/>
    <property type="match status" value="1"/>
</dbReference>
<keyword evidence="5" id="KW-1003">Cell membrane</keyword>
<keyword evidence="12" id="KW-0969">Cilium</keyword>
<evidence type="ECO:0000256" key="6">
    <source>
        <dbReference type="ARBA" id="ARBA00022500"/>
    </source>
</evidence>
<dbReference type="EMBL" id="CP048877">
    <property type="protein sequence ID" value="QIJ72647.1"/>
    <property type="molecule type" value="Genomic_DNA"/>
</dbReference>
<dbReference type="Gene3D" id="2.30.330.10">
    <property type="entry name" value="SpoA-like"/>
    <property type="match status" value="1"/>
</dbReference>
<evidence type="ECO:0000256" key="9">
    <source>
        <dbReference type="ARBA" id="ARBA00023143"/>
    </source>
</evidence>
<dbReference type="GO" id="GO:0050918">
    <property type="term" value="P:positive chemotaxis"/>
    <property type="evidence" value="ECO:0007669"/>
    <property type="project" value="TreeGrafter"/>
</dbReference>
<keyword evidence="6" id="KW-0145">Chemotaxis</keyword>
<dbReference type="InterPro" id="IPR001689">
    <property type="entry name" value="Flag_FliM"/>
</dbReference>
<evidence type="ECO:0000256" key="5">
    <source>
        <dbReference type="ARBA" id="ARBA00022475"/>
    </source>
</evidence>
<evidence type="ECO:0000256" key="10">
    <source>
        <dbReference type="ARBA" id="ARBA00025044"/>
    </source>
</evidence>
<keyword evidence="13" id="KW-1185">Reference proteome</keyword>
<dbReference type="NCBIfam" id="TIGR01397">
    <property type="entry name" value="fliM_switch"/>
    <property type="match status" value="1"/>
</dbReference>
<dbReference type="SUPFAM" id="SSF103039">
    <property type="entry name" value="CheC-like"/>
    <property type="match status" value="1"/>
</dbReference>
<protein>
    <recommendedName>
        <fullName evidence="4 11">Flagellar motor switch protein FliM</fullName>
    </recommendedName>
</protein>
<dbReference type="CDD" id="cd17908">
    <property type="entry name" value="FliM"/>
    <property type="match status" value="1"/>
</dbReference>
<evidence type="ECO:0000256" key="2">
    <source>
        <dbReference type="ARBA" id="ARBA00004202"/>
    </source>
</evidence>
<evidence type="ECO:0000256" key="4">
    <source>
        <dbReference type="ARBA" id="ARBA00021898"/>
    </source>
</evidence>
<sequence>MTKILSQDEIDALLSGLDEGEIDTSPKEEAPSEEVVPFDFANYTISAKVKMPGLEVVNDQFSRGFRSGLSSMLRQMVDTSTVPIELEKFRDFIKRIPVPASLHIFKMEPLRGHAIFMIESRLVFFLVERFLGGSGKGTAKVEGREFTPIEQRLIRRVVNLALQELEKAWRNFVPIKTRYVRSEINPQFARIVQPDENVVVCKFELDLEDLTGEIAFCLPMAMLQPIKQKLYTPFQTEEMMDPFWRKQLEEIIRSVEVEVVVPLGQVEITGQELLDMAVGDVIQLDHPIDEPLLALIEGRPKLLGQPGVYRGQKAFQVTDFIEKES</sequence>
<dbReference type="InterPro" id="IPR001543">
    <property type="entry name" value="FliN-like_C"/>
</dbReference>
<evidence type="ECO:0000313" key="13">
    <source>
        <dbReference type="Proteomes" id="UP000502179"/>
    </source>
</evidence>
<dbReference type="KEGG" id="tav:G4V39_10335"/>
<dbReference type="GO" id="GO:0071978">
    <property type="term" value="P:bacterial-type flagellum-dependent swarming motility"/>
    <property type="evidence" value="ECO:0007669"/>
    <property type="project" value="TreeGrafter"/>
</dbReference>
<comment type="subcellular location">
    <subcellularLocation>
        <location evidence="1">Bacterial flagellum basal body</location>
    </subcellularLocation>
    <subcellularLocation>
        <location evidence="2">Cell membrane</location>
        <topology evidence="2">Peripheral membrane protein</topology>
    </subcellularLocation>
</comment>
<keyword evidence="8" id="KW-0472">Membrane</keyword>
<keyword evidence="7" id="KW-0283">Flagellar rotation</keyword>
<dbReference type="GO" id="GO:0005886">
    <property type="term" value="C:plasma membrane"/>
    <property type="evidence" value="ECO:0007669"/>
    <property type="project" value="UniProtKB-SubCell"/>
</dbReference>
<comment type="similarity">
    <text evidence="3">Belongs to the FliM family.</text>
</comment>
<dbReference type="PRINTS" id="PR00955">
    <property type="entry name" value="FLGMOTORFLIM"/>
</dbReference>
<dbReference type="InterPro" id="IPR036429">
    <property type="entry name" value="SpoA-like_sf"/>
</dbReference>
<dbReference type="Proteomes" id="UP000502179">
    <property type="component" value="Chromosome"/>
</dbReference>
<organism evidence="12 13">
    <name type="scientific">Thermosulfuriphilus ammonigenes</name>
    <dbReference type="NCBI Taxonomy" id="1936021"/>
    <lineage>
        <taxon>Bacteria</taxon>
        <taxon>Pseudomonadati</taxon>
        <taxon>Thermodesulfobacteriota</taxon>
        <taxon>Thermodesulfobacteria</taxon>
        <taxon>Thermodesulfobacteriales</taxon>
        <taxon>Thermodesulfobacteriaceae</taxon>
        <taxon>Thermosulfuriphilus</taxon>
    </lineage>
</organism>
<dbReference type="AlphaFoldDB" id="A0A6G7PYI8"/>
<evidence type="ECO:0000256" key="8">
    <source>
        <dbReference type="ARBA" id="ARBA00023136"/>
    </source>
</evidence>
<evidence type="ECO:0000256" key="11">
    <source>
        <dbReference type="NCBIfam" id="TIGR01397"/>
    </source>
</evidence>
<dbReference type="GO" id="GO:0003774">
    <property type="term" value="F:cytoskeletal motor activity"/>
    <property type="evidence" value="ECO:0007669"/>
    <property type="project" value="InterPro"/>
</dbReference>
<evidence type="ECO:0000256" key="3">
    <source>
        <dbReference type="ARBA" id="ARBA00011049"/>
    </source>
</evidence>
<keyword evidence="12" id="KW-0282">Flagellum</keyword>
<dbReference type="PIRSF" id="PIRSF002888">
    <property type="entry name" value="FliM"/>
    <property type="match status" value="1"/>
</dbReference>
<dbReference type="Pfam" id="PF01052">
    <property type="entry name" value="FliMN_C"/>
    <property type="match status" value="1"/>
</dbReference>
<dbReference type="RefSeq" id="WP_166032863.1">
    <property type="nucleotide sequence ID" value="NZ_CP048877.1"/>
</dbReference>
<keyword evidence="12" id="KW-0966">Cell projection</keyword>
<comment type="function">
    <text evidence="10">FliM is one of three proteins (FliG, FliN, FliM) that forms the rotor-mounted switch complex (C ring), located at the base of the basal body. This complex interacts with the CheY and CheZ chemotaxis proteins, in addition to contacting components of the motor that determine the direction of flagellar rotation.</text>
</comment>
<dbReference type="InterPro" id="IPR028976">
    <property type="entry name" value="CheC-like_sf"/>
</dbReference>
<keyword evidence="9" id="KW-0975">Bacterial flagellum</keyword>
<proteinExistence type="inferred from homology"/>
<dbReference type="GO" id="GO:0009425">
    <property type="term" value="C:bacterial-type flagellum basal body"/>
    <property type="evidence" value="ECO:0007669"/>
    <property type="project" value="UniProtKB-SubCell"/>
</dbReference>
<dbReference type="PANTHER" id="PTHR30034">
    <property type="entry name" value="FLAGELLAR MOTOR SWITCH PROTEIN FLIM"/>
    <property type="match status" value="1"/>
</dbReference>
<dbReference type="SUPFAM" id="SSF101801">
    <property type="entry name" value="Surface presentation of antigens (SPOA)"/>
    <property type="match status" value="1"/>
</dbReference>
<name>A0A6G7PYI8_9BACT</name>